<dbReference type="EMBL" id="CAUYUJ010006342">
    <property type="protein sequence ID" value="CAK0817056.1"/>
    <property type="molecule type" value="Genomic_DNA"/>
</dbReference>
<evidence type="ECO:0000313" key="2">
    <source>
        <dbReference type="EMBL" id="CAK0817056.1"/>
    </source>
</evidence>
<comment type="caution">
    <text evidence="2">The sequence shown here is derived from an EMBL/GenBank/DDBJ whole genome shotgun (WGS) entry which is preliminary data.</text>
</comment>
<evidence type="ECO:0000256" key="1">
    <source>
        <dbReference type="SAM" id="MobiDB-lite"/>
    </source>
</evidence>
<accession>A0ABN9RH52</accession>
<sequence length="232" mass="26391">QTMPHPMHRSLPAETVTRRRKVERKAEKREEPLAADRGVVLKMRPEQRFKWLSKALQKCQEGGFQTTVLYDIATHAKFPSDASEKIAQKMYRALRANLALFSAKQVRYLQSDEFRLAQMFQARQGPSLQIQLPAASPATVQAQPSGLRRSGSRREGGAARAGEGQEGPSRVPWQRTQRRRERRHRRGFVVGAHLPARRRGAGQSRRRTRRGDQGTPGGLPGCAHHWKKRRLP</sequence>
<proteinExistence type="predicted"/>
<feature type="region of interest" description="Disordered" evidence="1">
    <location>
        <begin position="1"/>
        <end position="30"/>
    </location>
</feature>
<evidence type="ECO:0000313" key="3">
    <source>
        <dbReference type="Proteomes" id="UP001189429"/>
    </source>
</evidence>
<keyword evidence="3" id="KW-1185">Reference proteome</keyword>
<organism evidence="2 3">
    <name type="scientific">Prorocentrum cordatum</name>
    <dbReference type="NCBI Taxonomy" id="2364126"/>
    <lineage>
        <taxon>Eukaryota</taxon>
        <taxon>Sar</taxon>
        <taxon>Alveolata</taxon>
        <taxon>Dinophyceae</taxon>
        <taxon>Prorocentrales</taxon>
        <taxon>Prorocentraceae</taxon>
        <taxon>Prorocentrum</taxon>
    </lineage>
</organism>
<feature type="non-terminal residue" evidence="2">
    <location>
        <position position="232"/>
    </location>
</feature>
<dbReference type="Proteomes" id="UP001189429">
    <property type="component" value="Unassembled WGS sequence"/>
</dbReference>
<name>A0ABN9RH52_9DINO</name>
<feature type="compositionally biased region" description="Basic residues" evidence="1">
    <location>
        <begin position="176"/>
        <end position="187"/>
    </location>
</feature>
<reference evidence="2" key="1">
    <citation type="submission" date="2023-10" db="EMBL/GenBank/DDBJ databases">
        <authorList>
            <person name="Chen Y."/>
            <person name="Shah S."/>
            <person name="Dougan E. K."/>
            <person name="Thang M."/>
            <person name="Chan C."/>
        </authorList>
    </citation>
    <scope>NUCLEOTIDE SEQUENCE [LARGE SCALE GENOMIC DNA]</scope>
</reference>
<protein>
    <submittedName>
        <fullName evidence="2">Uncharacterized protein</fullName>
    </submittedName>
</protein>
<gene>
    <name evidence="2" type="ORF">PCOR1329_LOCUS19778</name>
</gene>
<feature type="non-terminal residue" evidence="2">
    <location>
        <position position="1"/>
    </location>
</feature>
<feature type="compositionally biased region" description="Basic residues" evidence="1">
    <location>
        <begin position="195"/>
        <end position="209"/>
    </location>
</feature>
<feature type="region of interest" description="Disordered" evidence="1">
    <location>
        <begin position="135"/>
        <end position="232"/>
    </location>
</feature>